<evidence type="ECO:0000313" key="5">
    <source>
        <dbReference type="Proteomes" id="UP001566132"/>
    </source>
</evidence>
<feature type="region of interest" description="Disordered" evidence="3">
    <location>
        <begin position="104"/>
        <end position="125"/>
    </location>
</feature>
<sequence>MTVKAKNAKVLIEDSEKEISSDEESVQEDSQHDASSDSEEIDDESKILLNEGWADAIAKILKTNKPKKKKSLVLSKAKKLTDPVKKVRTENYEIATADGQIRKEQTVEESVTETEGPPRKKKREIPNIRVKPNILEKDRERTLQKIATKGVVQLFNAVRTQQKDISKKLEEAGSLEVRKEKVLKNIDKRKFLDLLMGEKSTAVDEALDTHNANNKVDNQNKTPSWNVLRDDFLQSAKIKDWDKETEPEQELENEPEQELETELEQELESD</sequence>
<feature type="compositionally biased region" description="Basic and acidic residues" evidence="3">
    <location>
        <begin position="11"/>
        <end position="20"/>
    </location>
</feature>
<protein>
    <recommendedName>
        <fullName evidence="2">RRP15-like protein</fullName>
    </recommendedName>
</protein>
<dbReference type="PANTHER" id="PTHR13245">
    <property type="entry name" value="RRP15-LIKE PROTEIN"/>
    <property type="match status" value="1"/>
</dbReference>
<dbReference type="InterPro" id="IPR012459">
    <property type="entry name" value="Rrp15"/>
</dbReference>
<feature type="region of interest" description="Disordered" evidence="3">
    <location>
        <begin position="1"/>
        <end position="45"/>
    </location>
</feature>
<proteinExistence type="inferred from homology"/>
<evidence type="ECO:0000256" key="2">
    <source>
        <dbReference type="ARBA" id="ARBA00017475"/>
    </source>
</evidence>
<dbReference type="AlphaFoldDB" id="A0ABD1F534"/>
<comment type="similarity">
    <text evidence="1">Belongs to the RRP15 family.</text>
</comment>
<dbReference type="EMBL" id="JBDJPC010000002">
    <property type="protein sequence ID" value="KAL1512680.1"/>
    <property type="molecule type" value="Genomic_DNA"/>
</dbReference>
<dbReference type="PANTHER" id="PTHR13245:SF14">
    <property type="entry name" value="RRP15-LIKE PROTEIN"/>
    <property type="match status" value="1"/>
</dbReference>
<feature type="region of interest" description="Disordered" evidence="3">
    <location>
        <begin position="238"/>
        <end position="270"/>
    </location>
</feature>
<evidence type="ECO:0000256" key="1">
    <source>
        <dbReference type="ARBA" id="ARBA00007462"/>
    </source>
</evidence>
<dbReference type="Pfam" id="PF07890">
    <property type="entry name" value="Rrp15p"/>
    <property type="match status" value="1"/>
</dbReference>
<evidence type="ECO:0000313" key="4">
    <source>
        <dbReference type="EMBL" id="KAL1512680.1"/>
    </source>
</evidence>
<feature type="compositionally biased region" description="Acidic residues" evidence="3">
    <location>
        <begin position="247"/>
        <end position="270"/>
    </location>
</feature>
<name>A0ABD1F534_HYPHA</name>
<reference evidence="4 5" key="1">
    <citation type="submission" date="2024-05" db="EMBL/GenBank/DDBJ databases">
        <title>Genetic variation in Jamaican populations of the coffee berry borer (Hypothenemus hampei).</title>
        <authorList>
            <person name="Errbii M."/>
            <person name="Myrie A."/>
        </authorList>
    </citation>
    <scope>NUCLEOTIDE SEQUENCE [LARGE SCALE GENOMIC DNA]</scope>
    <source>
        <strain evidence="4">JA-Hopewell-2020-01-JO</strain>
        <tissue evidence="4">Whole body</tissue>
    </source>
</reference>
<evidence type="ECO:0000256" key="3">
    <source>
        <dbReference type="SAM" id="MobiDB-lite"/>
    </source>
</evidence>
<keyword evidence="5" id="KW-1185">Reference proteome</keyword>
<dbReference type="Proteomes" id="UP001566132">
    <property type="component" value="Unassembled WGS sequence"/>
</dbReference>
<accession>A0ABD1F534</accession>
<gene>
    <name evidence="4" type="ORF">ABEB36_002236</name>
</gene>
<comment type="caution">
    <text evidence="4">The sequence shown here is derived from an EMBL/GenBank/DDBJ whole genome shotgun (WGS) entry which is preliminary data.</text>
</comment>
<organism evidence="4 5">
    <name type="scientific">Hypothenemus hampei</name>
    <name type="common">Coffee berry borer</name>
    <dbReference type="NCBI Taxonomy" id="57062"/>
    <lineage>
        <taxon>Eukaryota</taxon>
        <taxon>Metazoa</taxon>
        <taxon>Ecdysozoa</taxon>
        <taxon>Arthropoda</taxon>
        <taxon>Hexapoda</taxon>
        <taxon>Insecta</taxon>
        <taxon>Pterygota</taxon>
        <taxon>Neoptera</taxon>
        <taxon>Endopterygota</taxon>
        <taxon>Coleoptera</taxon>
        <taxon>Polyphaga</taxon>
        <taxon>Cucujiformia</taxon>
        <taxon>Curculionidae</taxon>
        <taxon>Scolytinae</taxon>
        <taxon>Hypothenemus</taxon>
    </lineage>
</organism>